<dbReference type="GO" id="GO:0043565">
    <property type="term" value="F:sequence-specific DNA binding"/>
    <property type="evidence" value="ECO:0007669"/>
    <property type="project" value="TreeGrafter"/>
</dbReference>
<dbReference type="SUPFAM" id="SSF143422">
    <property type="entry name" value="Transposase IS200-like"/>
    <property type="match status" value="1"/>
</dbReference>
<dbReference type="NCBIfam" id="NF047646">
    <property type="entry name" value="REP_Tyr_transpos"/>
    <property type="match status" value="1"/>
</dbReference>
<dbReference type="PANTHER" id="PTHR36966">
    <property type="entry name" value="REP-ASSOCIATED TYROSINE TRANSPOSASE"/>
    <property type="match status" value="1"/>
</dbReference>
<dbReference type="AlphaFoldDB" id="H1Y311"/>
<dbReference type="HOGENOM" id="CLU_2936575_0_0_10"/>
<dbReference type="Gene3D" id="3.30.70.1290">
    <property type="entry name" value="Transposase IS200-like"/>
    <property type="match status" value="1"/>
</dbReference>
<dbReference type="EMBL" id="CM001403">
    <property type="protein sequence ID" value="EHQ28556.1"/>
    <property type="molecule type" value="Genomic_DNA"/>
</dbReference>
<organism evidence="2 3">
    <name type="scientific">Mucilaginibacter paludis DSM 18603</name>
    <dbReference type="NCBI Taxonomy" id="714943"/>
    <lineage>
        <taxon>Bacteria</taxon>
        <taxon>Pseudomonadati</taxon>
        <taxon>Bacteroidota</taxon>
        <taxon>Sphingobacteriia</taxon>
        <taxon>Sphingobacteriales</taxon>
        <taxon>Sphingobacteriaceae</taxon>
        <taxon>Mucilaginibacter</taxon>
    </lineage>
</organism>
<dbReference type="STRING" id="714943.Mucpa_4466"/>
<sequence length="187" mass="22390">MDNIFKPGYLIRDQQAIYYMTFTVVGWIDIFSRRVYKDMLITSLKFCQEKKGLNLHAYIIMSNHVHLIASVKEGHSLSVFVRDFKKFTARSILDYIENETESRKEWMLHQFQYYASRHTRNENYQIWVQDNHFVELFSADFTQQKIDYIHDNPVRAGYVYDAADYVYSSASNYEEKESIIDVDCLWL</sequence>
<dbReference type="Pfam" id="PF01797">
    <property type="entry name" value="Y1_Tnp"/>
    <property type="match status" value="1"/>
</dbReference>
<dbReference type="GO" id="GO:0004803">
    <property type="term" value="F:transposase activity"/>
    <property type="evidence" value="ECO:0007669"/>
    <property type="project" value="InterPro"/>
</dbReference>
<dbReference type="GO" id="GO:0006313">
    <property type="term" value="P:DNA transposition"/>
    <property type="evidence" value="ECO:0007669"/>
    <property type="project" value="InterPro"/>
</dbReference>
<dbReference type="SMART" id="SM01321">
    <property type="entry name" value="Y1_Tnp"/>
    <property type="match status" value="1"/>
</dbReference>
<proteinExistence type="predicted"/>
<evidence type="ECO:0000259" key="1">
    <source>
        <dbReference type="SMART" id="SM01321"/>
    </source>
</evidence>
<evidence type="ECO:0000313" key="2">
    <source>
        <dbReference type="EMBL" id="EHQ28556.1"/>
    </source>
</evidence>
<feature type="domain" description="Transposase IS200-like" evidence="1">
    <location>
        <begin position="13"/>
        <end position="131"/>
    </location>
</feature>
<accession>H1Y311</accession>
<dbReference type="InterPro" id="IPR036515">
    <property type="entry name" value="Transposase_17_sf"/>
</dbReference>
<name>H1Y311_9SPHI</name>
<dbReference type="eggNOG" id="COG1943">
    <property type="taxonomic scope" value="Bacteria"/>
</dbReference>
<dbReference type="InterPro" id="IPR052715">
    <property type="entry name" value="RAYT_transposase"/>
</dbReference>
<dbReference type="PANTHER" id="PTHR36966:SF1">
    <property type="entry name" value="REP-ASSOCIATED TYROSINE TRANSPOSASE"/>
    <property type="match status" value="1"/>
</dbReference>
<gene>
    <name evidence="2" type="ORF">Mucpa_4466</name>
</gene>
<evidence type="ECO:0000313" key="3">
    <source>
        <dbReference type="Proteomes" id="UP000002774"/>
    </source>
</evidence>
<protein>
    <recommendedName>
        <fullName evidence="1">Transposase IS200-like domain-containing protein</fullName>
    </recommendedName>
</protein>
<dbReference type="InterPro" id="IPR002686">
    <property type="entry name" value="Transposase_17"/>
</dbReference>
<reference evidence="2" key="1">
    <citation type="submission" date="2011-09" db="EMBL/GenBank/DDBJ databases">
        <title>The permanent draft genome of Mucilaginibacter paludis DSM 18603.</title>
        <authorList>
            <consortium name="US DOE Joint Genome Institute (JGI-PGF)"/>
            <person name="Lucas S."/>
            <person name="Han J."/>
            <person name="Lapidus A."/>
            <person name="Bruce D."/>
            <person name="Goodwin L."/>
            <person name="Pitluck S."/>
            <person name="Peters L."/>
            <person name="Kyrpides N."/>
            <person name="Mavromatis K."/>
            <person name="Ivanova N."/>
            <person name="Mikhailova N."/>
            <person name="Held B."/>
            <person name="Detter J.C."/>
            <person name="Tapia R."/>
            <person name="Han C."/>
            <person name="Land M."/>
            <person name="Hauser L."/>
            <person name="Markowitz V."/>
            <person name="Cheng J.-F."/>
            <person name="Hugenholtz P."/>
            <person name="Woyke T."/>
            <person name="Wu D."/>
            <person name="Tindall B."/>
            <person name="Brambilla E."/>
            <person name="Klenk H.-P."/>
            <person name="Eisen J.A."/>
        </authorList>
    </citation>
    <scope>NUCLEOTIDE SEQUENCE [LARGE SCALE GENOMIC DNA]</scope>
    <source>
        <strain evidence="2">DSM 18603</strain>
    </source>
</reference>
<dbReference type="Proteomes" id="UP000002774">
    <property type="component" value="Chromosome"/>
</dbReference>
<keyword evidence="3" id="KW-1185">Reference proteome</keyword>